<name>A0ABQ8TB11_PERAM</name>
<dbReference type="Gene3D" id="3.30.420.10">
    <property type="entry name" value="Ribonuclease H-like superfamily/Ribonuclease H"/>
    <property type="match status" value="1"/>
</dbReference>
<evidence type="ECO:0000256" key="1">
    <source>
        <dbReference type="ARBA" id="ARBA00004123"/>
    </source>
</evidence>
<dbReference type="Gene3D" id="1.10.10.10">
    <property type="entry name" value="Winged helix-like DNA-binding domain superfamily/Winged helix DNA-binding domain"/>
    <property type="match status" value="1"/>
</dbReference>
<dbReference type="EMBL" id="JAJSOF020000013">
    <property type="protein sequence ID" value="KAJ4443161.1"/>
    <property type="molecule type" value="Genomic_DNA"/>
</dbReference>
<evidence type="ECO:0000313" key="4">
    <source>
        <dbReference type="Proteomes" id="UP001148838"/>
    </source>
</evidence>
<dbReference type="Pfam" id="PF01498">
    <property type="entry name" value="HTH_Tnp_Tc3_2"/>
    <property type="match status" value="1"/>
</dbReference>
<sequence length="174" mass="20334">MDPKRTEISVEVRKNIIELNKKGFSMRKIGEIVRRRHASVQTVIRNYNDRGSVENKARCGRPTKLSNREQRHIIRKVNSDPKITATELAVDVANTSGNIVHPITVRRLLKKHEFQSRIARKKPFISIVNEQKRIEFATLHRSKDSTYWNTLLFTDESKFNIIQCDGKQKVLRKE</sequence>
<comment type="caution">
    <text evidence="3">The sequence shown here is derived from an EMBL/GenBank/DDBJ whole genome shotgun (WGS) entry which is preliminary data.</text>
</comment>
<gene>
    <name evidence="3" type="ORF">ANN_04811</name>
</gene>
<organism evidence="3 4">
    <name type="scientific">Periplaneta americana</name>
    <name type="common">American cockroach</name>
    <name type="synonym">Blatta americana</name>
    <dbReference type="NCBI Taxonomy" id="6978"/>
    <lineage>
        <taxon>Eukaryota</taxon>
        <taxon>Metazoa</taxon>
        <taxon>Ecdysozoa</taxon>
        <taxon>Arthropoda</taxon>
        <taxon>Hexapoda</taxon>
        <taxon>Insecta</taxon>
        <taxon>Pterygota</taxon>
        <taxon>Neoptera</taxon>
        <taxon>Polyneoptera</taxon>
        <taxon>Dictyoptera</taxon>
        <taxon>Blattodea</taxon>
        <taxon>Blattoidea</taxon>
        <taxon>Blattidae</taxon>
        <taxon>Blattinae</taxon>
        <taxon>Periplaneta</taxon>
    </lineage>
</organism>
<reference evidence="3 4" key="1">
    <citation type="journal article" date="2022" name="Allergy">
        <title>Genome assembly and annotation of Periplaneta americana reveal a comprehensive cockroach allergen profile.</title>
        <authorList>
            <person name="Wang L."/>
            <person name="Xiong Q."/>
            <person name="Saelim N."/>
            <person name="Wang L."/>
            <person name="Nong W."/>
            <person name="Wan A.T."/>
            <person name="Shi M."/>
            <person name="Liu X."/>
            <person name="Cao Q."/>
            <person name="Hui J.H.L."/>
            <person name="Sookrung N."/>
            <person name="Leung T.F."/>
            <person name="Tungtrongchitr A."/>
            <person name="Tsui S.K.W."/>
        </authorList>
    </citation>
    <scope>NUCLEOTIDE SEQUENCE [LARGE SCALE GENOMIC DNA]</scope>
    <source>
        <strain evidence="3">PWHHKU_190912</strain>
    </source>
</reference>
<proteinExistence type="predicted"/>
<evidence type="ECO:0000259" key="2">
    <source>
        <dbReference type="Pfam" id="PF01498"/>
    </source>
</evidence>
<keyword evidence="4" id="KW-1185">Reference proteome</keyword>
<accession>A0ABQ8TB11</accession>
<comment type="subcellular location">
    <subcellularLocation>
        <location evidence="1">Nucleus</location>
    </subcellularLocation>
</comment>
<feature type="domain" description="Transposase Tc1-like" evidence="2">
    <location>
        <begin position="70"/>
        <end position="141"/>
    </location>
</feature>
<dbReference type="InterPro" id="IPR036397">
    <property type="entry name" value="RNaseH_sf"/>
</dbReference>
<evidence type="ECO:0000313" key="3">
    <source>
        <dbReference type="EMBL" id="KAJ4443161.1"/>
    </source>
</evidence>
<dbReference type="InterPro" id="IPR036388">
    <property type="entry name" value="WH-like_DNA-bd_sf"/>
</dbReference>
<dbReference type="InterPro" id="IPR002492">
    <property type="entry name" value="Transposase_Tc1-like"/>
</dbReference>
<dbReference type="Proteomes" id="UP001148838">
    <property type="component" value="Unassembled WGS sequence"/>
</dbReference>
<protein>
    <recommendedName>
        <fullName evidence="2">Transposase Tc1-like domain-containing protein</fullName>
    </recommendedName>
</protein>
<dbReference type="InterPro" id="IPR009057">
    <property type="entry name" value="Homeodomain-like_sf"/>
</dbReference>
<dbReference type="SUPFAM" id="SSF46689">
    <property type="entry name" value="Homeodomain-like"/>
    <property type="match status" value="1"/>
</dbReference>